<evidence type="ECO:0000259" key="7">
    <source>
        <dbReference type="SMART" id="SM00454"/>
    </source>
</evidence>
<proteinExistence type="inferred from homology"/>
<dbReference type="Gene3D" id="1.25.40.170">
    <property type="entry name" value="Smaug, PHAT domain"/>
    <property type="match status" value="1"/>
</dbReference>
<keyword evidence="9" id="KW-1185">Reference proteome</keyword>
<dbReference type="AlphaFoldDB" id="A0ABD0LTJ7"/>
<reference evidence="8 9" key="1">
    <citation type="journal article" date="2023" name="Sci. Data">
        <title>Genome assembly of the Korean intertidal mud-creeper Batillaria attramentaria.</title>
        <authorList>
            <person name="Patra A.K."/>
            <person name="Ho P.T."/>
            <person name="Jun S."/>
            <person name="Lee S.J."/>
            <person name="Kim Y."/>
            <person name="Won Y.J."/>
        </authorList>
    </citation>
    <scope>NUCLEOTIDE SEQUENCE [LARGE SCALE GENOMIC DNA]</scope>
    <source>
        <strain evidence="8">Wonlab-2016</strain>
    </source>
</reference>
<dbReference type="FunFam" id="1.10.150.50:FF:000013">
    <property type="entry name" value="Protein Smaug homolog 1 isoform 2"/>
    <property type="match status" value="1"/>
</dbReference>
<evidence type="ECO:0000313" key="9">
    <source>
        <dbReference type="Proteomes" id="UP001519460"/>
    </source>
</evidence>
<dbReference type="InterPro" id="IPR058599">
    <property type="entry name" value="PHAT_Smg/ZCCHC2-like"/>
</dbReference>
<feature type="compositionally biased region" description="Low complexity" evidence="6">
    <location>
        <begin position="486"/>
        <end position="495"/>
    </location>
</feature>
<dbReference type="Proteomes" id="UP001519460">
    <property type="component" value="Unassembled WGS sequence"/>
</dbReference>
<sequence length="720" mass="78574">MKANSNFRDQVGQVTNWFKEWSECEQTVALYSLLKKLSPAQAKFLDQVLQQSLADCTDVKQLQKKANDEAFVAGLCGEDKGKVILQLLQLLPLLEAGNEKAKAEYLKLIPDVLSHTIDNGVNIEESRQLLSYSLIHPAITQEERSKFRMWLGYLEERFTYNISHTRPLGNAQDSLTATFAPVSASHSQDGLNNLLGGTASASPSISTGNGWHNHGHTTHFGVDGGAVSSGGLGDGGAGGSSLLPNGHLGLRATNSHAGAFSVHNGHMPLHATSSAPPNFDTMAASVSQSSTNQPNPHMPLRRTTSIVHGNPLPLRVQNPEKTVTDWLQMHPAVDNAGGLVVGRGRSPSLTDHAPLSPQSSVTSSGSGGSDSHHDDGPQPVRDSFLEEGSGMRDVPVWLKTLRLHKYSYLFRQMTYEEMLSITEEWLEAQKVTKGARHKIVISIQKLRERQQQLRDFEKHIMEGGPIREVLGEMKSMLNTPIKAYTPPQSGSASSHPSPPQSPSTDSDIAEGNLPGQFVRLMGKACTQLLTASVPDDDSIQLYFQLIDKCLNHEAFSQRQKSLLSSWKQQAQKIWQPPPHKYDRRQKSTWGNTFPLNTVAARGSGSRSRLPPSQPSVQQWSFGSRRSVLGSTNMHTPLTRNSSLNAAILNKPGLMEAKQPVTRTQSAPLRSTHLSLSQPMQSGGMEQATDTEINARLDSLCLSMTEHALGTLDGNDKGSTF</sequence>
<evidence type="ECO:0000256" key="3">
    <source>
        <dbReference type="ARBA" id="ARBA00022490"/>
    </source>
</evidence>
<dbReference type="PANTHER" id="PTHR12515:SF5">
    <property type="entry name" value="PROTEIN SMAUG"/>
    <property type="match status" value="1"/>
</dbReference>
<dbReference type="InterPro" id="IPR037093">
    <property type="entry name" value="PHAT_dom_sf"/>
</dbReference>
<dbReference type="GO" id="GO:0003723">
    <property type="term" value="F:RNA binding"/>
    <property type="evidence" value="ECO:0007669"/>
    <property type="project" value="UniProtKB-KW"/>
</dbReference>
<feature type="region of interest" description="Disordered" evidence="6">
    <location>
        <begin position="600"/>
        <end position="619"/>
    </location>
</feature>
<evidence type="ECO:0000256" key="6">
    <source>
        <dbReference type="SAM" id="MobiDB-lite"/>
    </source>
</evidence>
<dbReference type="InterPro" id="IPR057327">
    <property type="entry name" value="Vts1_dom"/>
</dbReference>
<comment type="similarity">
    <text evidence="2">Belongs to the SMAUG family.</text>
</comment>
<dbReference type="InterPro" id="IPR001660">
    <property type="entry name" value="SAM"/>
</dbReference>
<protein>
    <recommendedName>
        <fullName evidence="7">SAM domain-containing protein</fullName>
    </recommendedName>
</protein>
<organism evidence="8 9">
    <name type="scientific">Batillaria attramentaria</name>
    <dbReference type="NCBI Taxonomy" id="370345"/>
    <lineage>
        <taxon>Eukaryota</taxon>
        <taxon>Metazoa</taxon>
        <taxon>Spiralia</taxon>
        <taxon>Lophotrochozoa</taxon>
        <taxon>Mollusca</taxon>
        <taxon>Gastropoda</taxon>
        <taxon>Caenogastropoda</taxon>
        <taxon>Sorbeoconcha</taxon>
        <taxon>Cerithioidea</taxon>
        <taxon>Batillariidae</taxon>
        <taxon>Batillaria</taxon>
    </lineage>
</organism>
<dbReference type="PANTHER" id="PTHR12515">
    <property type="entry name" value="STERILE ALPHA MOTIF DOMAIN CONTAINING PROTEIN 4-RELATED"/>
    <property type="match status" value="1"/>
</dbReference>
<feature type="region of interest" description="Disordered" evidence="6">
    <location>
        <begin position="480"/>
        <end position="511"/>
    </location>
</feature>
<dbReference type="GO" id="GO:0005737">
    <property type="term" value="C:cytoplasm"/>
    <property type="evidence" value="ECO:0007669"/>
    <property type="project" value="UniProtKB-SubCell"/>
</dbReference>
<dbReference type="SUPFAM" id="SSF47769">
    <property type="entry name" value="SAM/Pointed domain"/>
    <property type="match status" value="1"/>
</dbReference>
<name>A0ABD0LTJ7_9CAEN</name>
<comment type="subcellular location">
    <subcellularLocation>
        <location evidence="1">Cytoplasm</location>
    </subcellularLocation>
</comment>
<keyword evidence="4" id="KW-0678">Repressor</keyword>
<dbReference type="InterPro" id="IPR037634">
    <property type="entry name" value="Smaug_SAM"/>
</dbReference>
<comment type="caution">
    <text evidence="8">The sequence shown here is derived from an EMBL/GenBank/DDBJ whole genome shotgun (WGS) entry which is preliminary data.</text>
</comment>
<keyword evidence="5" id="KW-0694">RNA-binding</keyword>
<dbReference type="InterPro" id="IPR050897">
    <property type="entry name" value="SMAUG/VTS1_RNA-bind"/>
</dbReference>
<dbReference type="Pfam" id="PF25479">
    <property type="entry name" value="Vts1"/>
    <property type="match status" value="1"/>
</dbReference>
<dbReference type="CDD" id="cd09557">
    <property type="entry name" value="SAM_Smaug"/>
    <property type="match status" value="1"/>
</dbReference>
<dbReference type="EMBL" id="JACVVK020000024">
    <property type="protein sequence ID" value="KAK7502826.1"/>
    <property type="molecule type" value="Genomic_DNA"/>
</dbReference>
<evidence type="ECO:0000256" key="4">
    <source>
        <dbReference type="ARBA" id="ARBA00022491"/>
    </source>
</evidence>
<keyword evidence="3" id="KW-0963">Cytoplasm</keyword>
<feature type="compositionally biased region" description="Low complexity" evidence="6">
    <location>
        <begin position="601"/>
        <end position="618"/>
    </location>
</feature>
<dbReference type="Pfam" id="PF00536">
    <property type="entry name" value="SAM_1"/>
    <property type="match status" value="1"/>
</dbReference>
<feature type="domain" description="SAM" evidence="7">
    <location>
        <begin position="386"/>
        <end position="449"/>
    </location>
</feature>
<accession>A0ABD0LTJ7</accession>
<dbReference type="InterPro" id="IPR013761">
    <property type="entry name" value="SAM/pointed_sf"/>
</dbReference>
<dbReference type="Pfam" id="PF26034">
    <property type="entry name" value="PHAT_SMAUG"/>
    <property type="match status" value="1"/>
</dbReference>
<feature type="region of interest" description="Disordered" evidence="6">
    <location>
        <begin position="337"/>
        <end position="386"/>
    </location>
</feature>
<evidence type="ECO:0000256" key="1">
    <source>
        <dbReference type="ARBA" id="ARBA00004496"/>
    </source>
</evidence>
<gene>
    <name evidence="8" type="ORF">BaRGS_00006076</name>
</gene>
<dbReference type="SMART" id="SM00454">
    <property type="entry name" value="SAM"/>
    <property type="match status" value="1"/>
</dbReference>
<dbReference type="Gene3D" id="1.10.150.50">
    <property type="entry name" value="Transcription Factor, Ets-1"/>
    <property type="match status" value="1"/>
</dbReference>
<evidence type="ECO:0000313" key="8">
    <source>
        <dbReference type="EMBL" id="KAK7502826.1"/>
    </source>
</evidence>
<evidence type="ECO:0000256" key="5">
    <source>
        <dbReference type="ARBA" id="ARBA00022884"/>
    </source>
</evidence>
<evidence type="ECO:0000256" key="2">
    <source>
        <dbReference type="ARBA" id="ARBA00008232"/>
    </source>
</evidence>